<comment type="caution">
    <text evidence="1">The sequence shown here is derived from an EMBL/GenBank/DDBJ whole genome shotgun (WGS) entry which is preliminary data.</text>
</comment>
<dbReference type="RefSeq" id="WP_159584160.1">
    <property type="nucleotide sequence ID" value="NZ_JBIPKE010000014.1"/>
</dbReference>
<sequence>MQVYRDVRKLLIPFFIVVLTSCQKETVQVNCDVDYTLVAQDQTYWICGGNYQFVSSDERDTLRIQYNDILRDFFVNEGIQLEDFPLEVSLSFTELPADHTCREWLKQLTCITRRN</sequence>
<dbReference type="PROSITE" id="PS51257">
    <property type="entry name" value="PROKAR_LIPOPROTEIN"/>
    <property type="match status" value="1"/>
</dbReference>
<dbReference type="EMBL" id="JBIPKE010000014">
    <property type="protein sequence ID" value="MFH6983089.1"/>
    <property type="molecule type" value="Genomic_DNA"/>
</dbReference>
<gene>
    <name evidence="1" type="ORF">ACHKAR_06545</name>
</gene>
<evidence type="ECO:0000313" key="2">
    <source>
        <dbReference type="Proteomes" id="UP001610063"/>
    </source>
</evidence>
<proteinExistence type="predicted"/>
<name>A0ABW7N9F8_9BACT</name>
<organism evidence="1 2">
    <name type="scientific">Marinoscillum luteum</name>
    <dbReference type="NCBI Taxonomy" id="861051"/>
    <lineage>
        <taxon>Bacteria</taxon>
        <taxon>Pseudomonadati</taxon>
        <taxon>Bacteroidota</taxon>
        <taxon>Cytophagia</taxon>
        <taxon>Cytophagales</taxon>
        <taxon>Reichenbachiellaceae</taxon>
        <taxon>Marinoscillum</taxon>
    </lineage>
</organism>
<dbReference type="Proteomes" id="UP001610063">
    <property type="component" value="Unassembled WGS sequence"/>
</dbReference>
<accession>A0ABW7N9F8</accession>
<protein>
    <recommendedName>
        <fullName evidence="3">DUF4377 domain-containing protein</fullName>
    </recommendedName>
</protein>
<evidence type="ECO:0008006" key="3">
    <source>
        <dbReference type="Google" id="ProtNLM"/>
    </source>
</evidence>
<evidence type="ECO:0000313" key="1">
    <source>
        <dbReference type="EMBL" id="MFH6983089.1"/>
    </source>
</evidence>
<reference evidence="1 2" key="1">
    <citation type="journal article" date="2013" name="Int. J. Syst. Evol. Microbiol.">
        <title>Marinoscillum luteum sp. nov., isolated from marine sediment.</title>
        <authorList>
            <person name="Cha I.T."/>
            <person name="Park S.J."/>
            <person name="Kim S.J."/>
            <person name="Kim J.G."/>
            <person name="Jung M.Y."/>
            <person name="Shin K.S."/>
            <person name="Kwon K.K."/>
            <person name="Yang S.H."/>
            <person name="Seo Y.S."/>
            <person name="Rhee S.K."/>
        </authorList>
    </citation>
    <scope>NUCLEOTIDE SEQUENCE [LARGE SCALE GENOMIC DNA]</scope>
    <source>
        <strain evidence="1 2">KCTC 23939</strain>
    </source>
</reference>
<keyword evidence="2" id="KW-1185">Reference proteome</keyword>